<keyword evidence="6" id="KW-0408">Iron</keyword>
<comment type="similarity">
    <text evidence="9">Belongs to the globin family.</text>
</comment>
<dbReference type="PANTHER" id="PTHR47217:SF1">
    <property type="entry name" value="GLOBIN-LIKE PROTEIN"/>
    <property type="match status" value="1"/>
</dbReference>
<keyword evidence="5" id="KW-0479">Metal-binding</keyword>
<evidence type="ECO:0000256" key="1">
    <source>
        <dbReference type="ARBA" id="ARBA00013895"/>
    </source>
</evidence>
<sequence>MGNLFSCWSGDDKVTRPSDQAPQGLSVADVSYIKSTMNKLYKNGQLLDFGMKVFKDLFTTYPYTRDWFPAYHTSPNEMEQDDNMIALVVIVMHTLRSYVDYCHEEETLEGLVEKMARFHLKRYVTTVDMEIFSSCVIRQLKKLLGIEFNAKQEKAWTKFFALHNKVYGRIETEWLDPLSHLSVTDVTETETEVNKKAQ</sequence>
<dbReference type="InterPro" id="IPR000971">
    <property type="entry name" value="Globin"/>
</dbReference>
<dbReference type="PROSITE" id="PS01033">
    <property type="entry name" value="GLOBIN"/>
    <property type="match status" value="1"/>
</dbReference>
<organism evidence="11 12">
    <name type="scientific">Plakobranchus ocellatus</name>
    <dbReference type="NCBI Taxonomy" id="259542"/>
    <lineage>
        <taxon>Eukaryota</taxon>
        <taxon>Metazoa</taxon>
        <taxon>Spiralia</taxon>
        <taxon>Lophotrochozoa</taxon>
        <taxon>Mollusca</taxon>
        <taxon>Gastropoda</taxon>
        <taxon>Heterobranchia</taxon>
        <taxon>Euthyneura</taxon>
        <taxon>Panpulmonata</taxon>
        <taxon>Sacoglossa</taxon>
        <taxon>Placobranchoidea</taxon>
        <taxon>Plakobranchidae</taxon>
        <taxon>Plakobranchus</taxon>
    </lineage>
</organism>
<protein>
    <recommendedName>
        <fullName evidence="1">Globin</fullName>
    </recommendedName>
    <alternativeName>
        <fullName evidence="8">Myoglobin</fullName>
    </alternativeName>
</protein>
<dbReference type="InterPro" id="IPR044399">
    <property type="entry name" value="Mb-like_M"/>
</dbReference>
<keyword evidence="2 9" id="KW-0813">Transport</keyword>
<dbReference type="Proteomes" id="UP000735302">
    <property type="component" value="Unassembled WGS sequence"/>
</dbReference>
<dbReference type="InterPro" id="IPR009050">
    <property type="entry name" value="Globin-like_sf"/>
</dbReference>
<reference evidence="11 12" key="1">
    <citation type="journal article" date="2021" name="Elife">
        <title>Chloroplast acquisition without the gene transfer in kleptoplastic sea slugs, Plakobranchus ocellatus.</title>
        <authorList>
            <person name="Maeda T."/>
            <person name="Takahashi S."/>
            <person name="Yoshida T."/>
            <person name="Shimamura S."/>
            <person name="Takaki Y."/>
            <person name="Nagai Y."/>
            <person name="Toyoda A."/>
            <person name="Suzuki Y."/>
            <person name="Arimoto A."/>
            <person name="Ishii H."/>
            <person name="Satoh N."/>
            <person name="Nishiyama T."/>
            <person name="Hasebe M."/>
            <person name="Maruyama T."/>
            <person name="Minagawa J."/>
            <person name="Obokata J."/>
            <person name="Shigenobu S."/>
        </authorList>
    </citation>
    <scope>NUCLEOTIDE SEQUENCE [LARGE SCALE GENOMIC DNA]</scope>
</reference>
<evidence type="ECO:0000259" key="10">
    <source>
        <dbReference type="PROSITE" id="PS01033"/>
    </source>
</evidence>
<dbReference type="Pfam" id="PF00042">
    <property type="entry name" value="Globin"/>
    <property type="match status" value="1"/>
</dbReference>
<evidence type="ECO:0000256" key="7">
    <source>
        <dbReference type="ARBA" id="ARBA00023179"/>
    </source>
</evidence>
<evidence type="ECO:0000256" key="2">
    <source>
        <dbReference type="ARBA" id="ARBA00022448"/>
    </source>
</evidence>
<dbReference type="GO" id="GO:0046872">
    <property type="term" value="F:metal ion binding"/>
    <property type="evidence" value="ECO:0007669"/>
    <property type="project" value="UniProtKB-KW"/>
</dbReference>
<keyword evidence="12" id="KW-1185">Reference proteome</keyword>
<proteinExistence type="inferred from homology"/>
<dbReference type="GO" id="GO:0020037">
    <property type="term" value="F:heme binding"/>
    <property type="evidence" value="ECO:0007669"/>
    <property type="project" value="InterPro"/>
</dbReference>
<feature type="domain" description="Globin" evidence="10">
    <location>
        <begin position="24"/>
        <end position="172"/>
    </location>
</feature>
<comment type="caution">
    <text evidence="11">The sequence shown here is derived from an EMBL/GenBank/DDBJ whole genome shotgun (WGS) entry which is preliminary data.</text>
</comment>
<evidence type="ECO:0000313" key="11">
    <source>
        <dbReference type="EMBL" id="GFO27682.1"/>
    </source>
</evidence>
<evidence type="ECO:0000256" key="9">
    <source>
        <dbReference type="RuleBase" id="RU000356"/>
    </source>
</evidence>
<dbReference type="GO" id="GO:0019825">
    <property type="term" value="F:oxygen binding"/>
    <property type="evidence" value="ECO:0007669"/>
    <property type="project" value="InterPro"/>
</dbReference>
<dbReference type="CDD" id="cd01040">
    <property type="entry name" value="Mb-like"/>
    <property type="match status" value="1"/>
</dbReference>
<evidence type="ECO:0000256" key="8">
    <source>
        <dbReference type="ARBA" id="ARBA00030087"/>
    </source>
</evidence>
<evidence type="ECO:0000313" key="12">
    <source>
        <dbReference type="Proteomes" id="UP000735302"/>
    </source>
</evidence>
<name>A0AAV4C8H7_9GAST</name>
<accession>A0AAV4C8H7</accession>
<keyword evidence="4 9" id="KW-0561">Oxygen transport</keyword>
<evidence type="ECO:0000256" key="6">
    <source>
        <dbReference type="ARBA" id="ARBA00023004"/>
    </source>
</evidence>
<evidence type="ECO:0000256" key="3">
    <source>
        <dbReference type="ARBA" id="ARBA00022617"/>
    </source>
</evidence>
<keyword evidence="3 9" id="KW-0349">Heme</keyword>
<dbReference type="SUPFAM" id="SSF46458">
    <property type="entry name" value="Globin-like"/>
    <property type="match status" value="1"/>
</dbReference>
<dbReference type="PANTHER" id="PTHR47217">
    <property type="entry name" value="GLOBIN-LIKE PROTEIN"/>
    <property type="match status" value="1"/>
</dbReference>
<dbReference type="InterPro" id="IPR012292">
    <property type="entry name" value="Globin/Proto"/>
</dbReference>
<gene>
    <name evidence="11" type="ORF">PoB_005418700</name>
</gene>
<dbReference type="AlphaFoldDB" id="A0AAV4C8H7"/>
<dbReference type="EMBL" id="BLXT01005946">
    <property type="protein sequence ID" value="GFO27682.1"/>
    <property type="molecule type" value="Genomic_DNA"/>
</dbReference>
<evidence type="ECO:0000256" key="4">
    <source>
        <dbReference type="ARBA" id="ARBA00022621"/>
    </source>
</evidence>
<keyword evidence="7" id="KW-0514">Muscle protein</keyword>
<evidence type="ECO:0000256" key="5">
    <source>
        <dbReference type="ARBA" id="ARBA00022723"/>
    </source>
</evidence>
<dbReference type="Gene3D" id="1.10.490.10">
    <property type="entry name" value="Globins"/>
    <property type="match status" value="1"/>
</dbReference>
<dbReference type="GO" id="GO:0005344">
    <property type="term" value="F:oxygen carrier activity"/>
    <property type="evidence" value="ECO:0007669"/>
    <property type="project" value="UniProtKB-KW"/>
</dbReference>